<evidence type="ECO:0000313" key="2">
    <source>
        <dbReference type="EMBL" id="SJZ94408.1"/>
    </source>
</evidence>
<keyword evidence="3" id="KW-1185">Reference proteome</keyword>
<reference evidence="3" key="1">
    <citation type="submission" date="2017-02" db="EMBL/GenBank/DDBJ databases">
        <authorList>
            <person name="Varghese N."/>
            <person name="Submissions S."/>
        </authorList>
    </citation>
    <scope>NUCLEOTIDE SEQUENCE [LARGE SCALE GENOMIC DNA]</scope>
    <source>
        <strain evidence="3">ATCC 51356</strain>
    </source>
</reference>
<proteinExistence type="predicted"/>
<dbReference type="RefSeq" id="WP_078737462.1">
    <property type="nucleotide sequence ID" value="NZ_FUXE01000020.1"/>
</dbReference>
<dbReference type="OrthoDB" id="1118003at2"/>
<evidence type="ECO:0000313" key="3">
    <source>
        <dbReference type="Proteomes" id="UP000190121"/>
    </source>
</evidence>
<keyword evidence="1" id="KW-0732">Signal</keyword>
<dbReference type="Proteomes" id="UP000190121">
    <property type="component" value="Unassembled WGS sequence"/>
</dbReference>
<name>A0A1T4PU06_9PORP</name>
<organism evidence="2 3">
    <name type="scientific">Porphyromonas circumdentaria</name>
    <dbReference type="NCBI Taxonomy" id="29524"/>
    <lineage>
        <taxon>Bacteria</taxon>
        <taxon>Pseudomonadati</taxon>
        <taxon>Bacteroidota</taxon>
        <taxon>Bacteroidia</taxon>
        <taxon>Bacteroidales</taxon>
        <taxon>Porphyromonadaceae</taxon>
        <taxon>Porphyromonas</taxon>
    </lineage>
</organism>
<feature type="signal peptide" evidence="1">
    <location>
        <begin position="1"/>
        <end position="24"/>
    </location>
</feature>
<evidence type="ECO:0008006" key="4">
    <source>
        <dbReference type="Google" id="ProtNLM"/>
    </source>
</evidence>
<evidence type="ECO:0000256" key="1">
    <source>
        <dbReference type="SAM" id="SignalP"/>
    </source>
</evidence>
<feature type="chain" id="PRO_5012572084" description="Outer membrane protein beta-barrel domain-containing protein" evidence="1">
    <location>
        <begin position="25"/>
        <end position="165"/>
    </location>
</feature>
<accession>A0A1T4PU06</accession>
<dbReference type="EMBL" id="FUXE01000020">
    <property type="protein sequence ID" value="SJZ94408.1"/>
    <property type="molecule type" value="Genomic_DNA"/>
</dbReference>
<dbReference type="AlphaFoldDB" id="A0A1T4PU06"/>
<dbReference type="SUPFAM" id="SSF56925">
    <property type="entry name" value="OMPA-like"/>
    <property type="match status" value="1"/>
</dbReference>
<dbReference type="STRING" id="29524.SAMN02745171_01566"/>
<sequence>MKIKSIVLGLALAAASVFGSQANAQEVFKKGTNTVSALIGTTNFGNFSVLPIQISYERGIVDGLLSSGKGSIGVGGALGTYTASLFSSSFIGAKGSFHYEFAPKWDTYAGLFLGANVVNNQSQWNFAFGSQIHLGTRYYFAPNFAVNAEIGYGVSLINIGLTYRF</sequence>
<dbReference type="InterPro" id="IPR011250">
    <property type="entry name" value="OMP/PagP_B-barrel"/>
</dbReference>
<protein>
    <recommendedName>
        <fullName evidence="4">Outer membrane protein beta-barrel domain-containing protein</fullName>
    </recommendedName>
</protein>
<gene>
    <name evidence="2" type="ORF">SAMN02745171_01566</name>
</gene>